<dbReference type="InterPro" id="IPR050950">
    <property type="entry name" value="HTH-type_LysR_regulators"/>
</dbReference>
<evidence type="ECO:0000256" key="3">
    <source>
        <dbReference type="ARBA" id="ARBA00023125"/>
    </source>
</evidence>
<dbReference type="Pfam" id="PF00126">
    <property type="entry name" value="HTH_1"/>
    <property type="match status" value="1"/>
</dbReference>
<dbReference type="Gene3D" id="1.10.10.10">
    <property type="entry name" value="Winged helix-like DNA-binding domain superfamily/Winged helix DNA-binding domain"/>
    <property type="match status" value="1"/>
</dbReference>
<dbReference type="PROSITE" id="PS50931">
    <property type="entry name" value="HTH_LYSR"/>
    <property type="match status" value="1"/>
</dbReference>
<evidence type="ECO:0000313" key="6">
    <source>
        <dbReference type="EMBL" id="KIL35764.1"/>
    </source>
</evidence>
<dbReference type="CDD" id="cd05466">
    <property type="entry name" value="PBP2_LTTR_substrate"/>
    <property type="match status" value="1"/>
</dbReference>
<comment type="caution">
    <text evidence="6">The sequence shown here is derived from an EMBL/GenBank/DDBJ whole genome shotgun (WGS) entry which is preliminary data.</text>
</comment>
<keyword evidence="3" id="KW-0238">DNA-binding</keyword>
<evidence type="ECO:0000256" key="4">
    <source>
        <dbReference type="ARBA" id="ARBA00023163"/>
    </source>
</evidence>
<dbReference type="Pfam" id="PF03466">
    <property type="entry name" value="LysR_substrate"/>
    <property type="match status" value="1"/>
</dbReference>
<evidence type="ECO:0000313" key="7">
    <source>
        <dbReference type="Proteomes" id="UP000054526"/>
    </source>
</evidence>
<keyword evidence="2" id="KW-0805">Transcription regulation</keyword>
<evidence type="ECO:0000256" key="2">
    <source>
        <dbReference type="ARBA" id="ARBA00023015"/>
    </source>
</evidence>
<dbReference type="RefSeq" id="WP_041062305.1">
    <property type="nucleotide sequence ID" value="NZ_JXAL01000016.1"/>
</dbReference>
<reference evidence="6 7" key="1">
    <citation type="submission" date="2014-12" db="EMBL/GenBank/DDBJ databases">
        <title>Draft genome sequence of Cohnella kolymensis strain B-2846.</title>
        <authorList>
            <person name="Karlyshev A.V."/>
            <person name="Kudryashova E.B."/>
        </authorList>
    </citation>
    <scope>NUCLEOTIDE SEQUENCE [LARGE SCALE GENOMIC DNA]</scope>
    <source>
        <strain evidence="6 7">VKM B-2846</strain>
    </source>
</reference>
<dbReference type="InterPro" id="IPR036390">
    <property type="entry name" value="WH_DNA-bd_sf"/>
</dbReference>
<keyword evidence="4" id="KW-0804">Transcription</keyword>
<dbReference type="Proteomes" id="UP000054526">
    <property type="component" value="Unassembled WGS sequence"/>
</dbReference>
<dbReference type="PANTHER" id="PTHR30419">
    <property type="entry name" value="HTH-TYPE TRANSCRIPTIONAL REGULATOR YBHD"/>
    <property type="match status" value="1"/>
</dbReference>
<gene>
    <name evidence="6" type="ORF">SD71_10110</name>
</gene>
<feature type="domain" description="HTH lysR-type" evidence="5">
    <location>
        <begin position="1"/>
        <end position="58"/>
    </location>
</feature>
<accession>A0ABR5A406</accession>
<sequence>MTIAKFEVFNTVIELGSLTKAAEALHLTQSGVSHAIASLETEMGFPLLIRGRSGISLTCDGERILKYIRDILQKNEQIKQEAAIIKGLEIGTVRVGTFPSVSIQWLPGILKEFQAQHPSIEIRLLEGNYDEVERWILNGDVDFGFISLPTAAPFETIPLKKDRMLCIMPQGHALSEKQTIRIEDICEESFIMPKDGCDNDVRRMFREAGVKPNIRFEMALDQAIIAMVANGLGVSILPEMILAGTANHVHMASFDQDSYRSLALASVSFKQMSPASKRFIGCVKAWVVDLLQ</sequence>
<organism evidence="6 7">
    <name type="scientific">Cohnella kolymensis</name>
    <dbReference type="NCBI Taxonomy" id="1590652"/>
    <lineage>
        <taxon>Bacteria</taxon>
        <taxon>Bacillati</taxon>
        <taxon>Bacillota</taxon>
        <taxon>Bacilli</taxon>
        <taxon>Bacillales</taxon>
        <taxon>Paenibacillaceae</taxon>
        <taxon>Cohnella</taxon>
    </lineage>
</organism>
<evidence type="ECO:0000256" key="1">
    <source>
        <dbReference type="ARBA" id="ARBA00009437"/>
    </source>
</evidence>
<dbReference type="InterPro" id="IPR000847">
    <property type="entry name" value="LysR_HTH_N"/>
</dbReference>
<name>A0ABR5A406_9BACL</name>
<dbReference type="SUPFAM" id="SSF53850">
    <property type="entry name" value="Periplasmic binding protein-like II"/>
    <property type="match status" value="1"/>
</dbReference>
<evidence type="ECO:0000259" key="5">
    <source>
        <dbReference type="PROSITE" id="PS50931"/>
    </source>
</evidence>
<dbReference type="InterPro" id="IPR036388">
    <property type="entry name" value="WH-like_DNA-bd_sf"/>
</dbReference>
<proteinExistence type="inferred from homology"/>
<dbReference type="InterPro" id="IPR005119">
    <property type="entry name" value="LysR_subst-bd"/>
</dbReference>
<comment type="similarity">
    <text evidence="1">Belongs to the LysR transcriptional regulatory family.</text>
</comment>
<keyword evidence="7" id="KW-1185">Reference proteome</keyword>
<protein>
    <submittedName>
        <fullName evidence="6">LysR family transcriptional regulator</fullName>
    </submittedName>
</protein>
<dbReference type="SUPFAM" id="SSF46785">
    <property type="entry name" value="Winged helix' DNA-binding domain"/>
    <property type="match status" value="1"/>
</dbReference>
<dbReference type="PRINTS" id="PR00039">
    <property type="entry name" value="HTHLYSR"/>
</dbReference>
<dbReference type="Gene3D" id="3.40.190.290">
    <property type="match status" value="1"/>
</dbReference>
<dbReference type="EMBL" id="JXAL01000016">
    <property type="protein sequence ID" value="KIL35764.1"/>
    <property type="molecule type" value="Genomic_DNA"/>
</dbReference>
<dbReference type="PANTHER" id="PTHR30419:SF24">
    <property type="entry name" value="HTH-TYPE TRANSCRIPTIONAL REGULATOR CZCR"/>
    <property type="match status" value="1"/>
</dbReference>